<dbReference type="EMBL" id="MU839036">
    <property type="protein sequence ID" value="KAK1762578.1"/>
    <property type="molecule type" value="Genomic_DNA"/>
</dbReference>
<accession>A0AAJ0BQF5</accession>
<feature type="transmembrane region" description="Helical" evidence="6">
    <location>
        <begin position="236"/>
        <end position="262"/>
    </location>
</feature>
<evidence type="ECO:0000256" key="4">
    <source>
        <dbReference type="ARBA" id="ARBA00023136"/>
    </source>
</evidence>
<dbReference type="AlphaFoldDB" id="A0AAJ0BQF5"/>
<keyword evidence="4 6" id="KW-0472">Membrane</keyword>
<dbReference type="GeneID" id="85306449"/>
<dbReference type="GO" id="GO:0016020">
    <property type="term" value="C:membrane"/>
    <property type="evidence" value="ECO:0007669"/>
    <property type="project" value="UniProtKB-SubCell"/>
</dbReference>
<feature type="signal peptide" evidence="7">
    <location>
        <begin position="1"/>
        <end position="21"/>
    </location>
</feature>
<evidence type="ECO:0000256" key="1">
    <source>
        <dbReference type="ARBA" id="ARBA00004167"/>
    </source>
</evidence>
<keyword evidence="9" id="KW-1185">Reference proteome</keyword>
<feature type="chain" id="PRO_5042491691" description="Mid2 domain-containing protein" evidence="7">
    <location>
        <begin position="22"/>
        <end position="357"/>
    </location>
</feature>
<dbReference type="PANTHER" id="PTHR15549:SF26">
    <property type="entry name" value="AXIAL BUDDING PATTERN PROTEIN 2-RELATED"/>
    <property type="match status" value="1"/>
</dbReference>
<dbReference type="RefSeq" id="XP_060278791.1">
    <property type="nucleotide sequence ID" value="XM_060423262.1"/>
</dbReference>
<dbReference type="Proteomes" id="UP001244011">
    <property type="component" value="Unassembled WGS sequence"/>
</dbReference>
<evidence type="ECO:0000313" key="8">
    <source>
        <dbReference type="EMBL" id="KAK1762578.1"/>
    </source>
</evidence>
<reference evidence="8" key="1">
    <citation type="submission" date="2023-06" db="EMBL/GenBank/DDBJ databases">
        <title>Genome-scale phylogeny and comparative genomics of the fungal order Sordariales.</title>
        <authorList>
            <consortium name="Lawrence Berkeley National Laboratory"/>
            <person name="Hensen N."/>
            <person name="Bonometti L."/>
            <person name="Westerberg I."/>
            <person name="Brannstrom I.O."/>
            <person name="Guillou S."/>
            <person name="Cros-Aarteil S."/>
            <person name="Calhoun S."/>
            <person name="Haridas S."/>
            <person name="Kuo A."/>
            <person name="Mondo S."/>
            <person name="Pangilinan J."/>
            <person name="Riley R."/>
            <person name="Labutti K."/>
            <person name="Andreopoulos B."/>
            <person name="Lipzen A."/>
            <person name="Chen C."/>
            <person name="Yanf M."/>
            <person name="Daum C."/>
            <person name="Ng V."/>
            <person name="Clum A."/>
            <person name="Steindorff A."/>
            <person name="Ohm R."/>
            <person name="Martin F."/>
            <person name="Silar P."/>
            <person name="Natvig D."/>
            <person name="Lalanne C."/>
            <person name="Gautier V."/>
            <person name="Ament-Velasquez S.L."/>
            <person name="Kruys A."/>
            <person name="Hutchinson M.I."/>
            <person name="Powell A.J."/>
            <person name="Barry K."/>
            <person name="Miller A.N."/>
            <person name="Grigoriev I.V."/>
            <person name="Debuchy R."/>
            <person name="Gladieux P."/>
            <person name="Thoren M.H."/>
            <person name="Johannesson H."/>
        </authorList>
    </citation>
    <scope>NUCLEOTIDE SEQUENCE</scope>
    <source>
        <strain evidence="8">8032-3</strain>
    </source>
</reference>
<evidence type="ECO:0000256" key="2">
    <source>
        <dbReference type="ARBA" id="ARBA00022692"/>
    </source>
</evidence>
<gene>
    <name evidence="8" type="ORF">QBC33DRAFT_282445</name>
</gene>
<dbReference type="PANTHER" id="PTHR15549">
    <property type="entry name" value="PAIRED IMMUNOGLOBULIN-LIKE TYPE 2 RECEPTOR"/>
    <property type="match status" value="1"/>
</dbReference>
<evidence type="ECO:0008006" key="10">
    <source>
        <dbReference type="Google" id="ProtNLM"/>
    </source>
</evidence>
<keyword evidence="2 6" id="KW-0812">Transmembrane</keyword>
<evidence type="ECO:0000256" key="6">
    <source>
        <dbReference type="SAM" id="Phobius"/>
    </source>
</evidence>
<evidence type="ECO:0000313" key="9">
    <source>
        <dbReference type="Proteomes" id="UP001244011"/>
    </source>
</evidence>
<evidence type="ECO:0000256" key="3">
    <source>
        <dbReference type="ARBA" id="ARBA00022989"/>
    </source>
</evidence>
<feature type="compositionally biased region" description="Low complexity" evidence="5">
    <location>
        <begin position="186"/>
        <end position="224"/>
    </location>
</feature>
<feature type="region of interest" description="Disordered" evidence="5">
    <location>
        <begin position="299"/>
        <end position="357"/>
    </location>
</feature>
<protein>
    <recommendedName>
        <fullName evidence="10">Mid2 domain-containing protein</fullName>
    </recommendedName>
</protein>
<dbReference type="GO" id="GO:0071944">
    <property type="term" value="C:cell periphery"/>
    <property type="evidence" value="ECO:0007669"/>
    <property type="project" value="UniProtKB-ARBA"/>
</dbReference>
<comment type="caution">
    <text evidence="8">The sequence shown here is derived from an EMBL/GenBank/DDBJ whole genome shotgun (WGS) entry which is preliminary data.</text>
</comment>
<feature type="region of interest" description="Disordered" evidence="5">
    <location>
        <begin position="183"/>
        <end position="233"/>
    </location>
</feature>
<proteinExistence type="predicted"/>
<comment type="subcellular location">
    <subcellularLocation>
        <location evidence="1">Membrane</location>
        <topology evidence="1">Single-pass membrane protein</topology>
    </subcellularLocation>
</comment>
<sequence>MTSKNHAFLVLITTIVSRAAAHQQALPEWRPALQTLGLDSDDRPHLQFSPRPTDSPRVDADELLRRQDTSIATNICGFLTRNNKAFPCDEGLTCTNIGDYRGCCRGDNCLTLPFSSVCLDATEPACSASTPGTLCCTRKVDKSYCVTYLWATTATPNRVFSLFVCDSENFAGQQILDSEPQPLAITTASDPPATSTGPSSSSSDASSSKGSNGSSASGSSNAPAESNKSSGSGTPVGAIVGGVVGGLAVISIAVLGAVLLVLRGRKNKANANKGDFAGQQPPPISAYPSSAYTTSGYHPISSYGQSPSEVPGPDQIPGAFAGYPKYPSSSESGGISEAPAGNPLGTGPNPDRVELPP</sequence>
<organism evidence="8 9">
    <name type="scientific">Phialemonium atrogriseum</name>
    <dbReference type="NCBI Taxonomy" id="1093897"/>
    <lineage>
        <taxon>Eukaryota</taxon>
        <taxon>Fungi</taxon>
        <taxon>Dikarya</taxon>
        <taxon>Ascomycota</taxon>
        <taxon>Pezizomycotina</taxon>
        <taxon>Sordariomycetes</taxon>
        <taxon>Sordariomycetidae</taxon>
        <taxon>Cephalothecales</taxon>
        <taxon>Cephalothecaceae</taxon>
        <taxon>Phialemonium</taxon>
    </lineage>
</organism>
<name>A0AAJ0BQF5_9PEZI</name>
<evidence type="ECO:0000256" key="5">
    <source>
        <dbReference type="SAM" id="MobiDB-lite"/>
    </source>
</evidence>
<keyword evidence="7" id="KW-0732">Signal</keyword>
<keyword evidence="3 6" id="KW-1133">Transmembrane helix</keyword>
<feature type="region of interest" description="Disordered" evidence="5">
    <location>
        <begin position="38"/>
        <end position="58"/>
    </location>
</feature>
<dbReference type="InterPro" id="IPR051694">
    <property type="entry name" value="Immunoregulatory_rcpt-like"/>
</dbReference>
<evidence type="ECO:0000256" key="7">
    <source>
        <dbReference type="SAM" id="SignalP"/>
    </source>
</evidence>